<protein>
    <recommendedName>
        <fullName evidence="3">Endonuclease/exonuclease/phosphatase domain-containing protein</fullName>
    </recommendedName>
</protein>
<sequence length="145" mass="16834">MGYLHAEMSILNHSDCREHEPRTYARPTPWNTSWRDIVDNPNGKVRHNWFMDNRLEAARISNITPSYPKGVSFLNYFLLGPELRDKILPNFRISCLPMFSDHLPLKPVLRIDPLIHSDPQGPRILTSYSTPNVAIFLTTWNQSAY</sequence>
<organism evidence="1 2">
    <name type="scientific">Glossina pallidipes</name>
    <name type="common">Tsetse fly</name>
    <dbReference type="NCBI Taxonomy" id="7398"/>
    <lineage>
        <taxon>Eukaryota</taxon>
        <taxon>Metazoa</taxon>
        <taxon>Ecdysozoa</taxon>
        <taxon>Arthropoda</taxon>
        <taxon>Hexapoda</taxon>
        <taxon>Insecta</taxon>
        <taxon>Pterygota</taxon>
        <taxon>Neoptera</taxon>
        <taxon>Endopterygota</taxon>
        <taxon>Diptera</taxon>
        <taxon>Brachycera</taxon>
        <taxon>Muscomorpha</taxon>
        <taxon>Hippoboscoidea</taxon>
        <taxon>Glossinidae</taxon>
        <taxon>Glossina</taxon>
    </lineage>
</organism>
<dbReference type="VEuPathDB" id="VectorBase:GPAI003840"/>
<evidence type="ECO:0000313" key="2">
    <source>
        <dbReference type="Proteomes" id="UP000092445"/>
    </source>
</evidence>
<dbReference type="Proteomes" id="UP000092445">
    <property type="component" value="Unassembled WGS sequence"/>
</dbReference>
<proteinExistence type="predicted"/>
<dbReference type="AlphaFoldDB" id="A0A1A9Z4M5"/>
<reference evidence="2" key="1">
    <citation type="submission" date="2014-03" db="EMBL/GenBank/DDBJ databases">
        <authorList>
            <person name="Aksoy S."/>
            <person name="Warren W."/>
            <person name="Wilson R.K."/>
        </authorList>
    </citation>
    <scope>NUCLEOTIDE SEQUENCE [LARGE SCALE GENOMIC DNA]</scope>
    <source>
        <strain evidence="2">IAEA</strain>
    </source>
</reference>
<dbReference type="InterPro" id="IPR036691">
    <property type="entry name" value="Endo/exonu/phosph_ase_sf"/>
</dbReference>
<name>A0A1A9Z4M5_GLOPL</name>
<accession>A0A1A9Z4M5</accession>
<dbReference type="SUPFAM" id="SSF56219">
    <property type="entry name" value="DNase I-like"/>
    <property type="match status" value="1"/>
</dbReference>
<keyword evidence="2" id="KW-1185">Reference proteome</keyword>
<evidence type="ECO:0008006" key="3">
    <source>
        <dbReference type="Google" id="ProtNLM"/>
    </source>
</evidence>
<reference evidence="1" key="2">
    <citation type="submission" date="2020-05" db="UniProtKB">
        <authorList>
            <consortium name="EnsemblMetazoa"/>
        </authorList>
    </citation>
    <scope>IDENTIFICATION</scope>
    <source>
        <strain evidence="1">IAEA</strain>
    </source>
</reference>
<dbReference type="EnsemblMetazoa" id="GPAI003840-RA">
    <property type="protein sequence ID" value="GPAI003840-PA"/>
    <property type="gene ID" value="GPAI003840"/>
</dbReference>
<evidence type="ECO:0000313" key="1">
    <source>
        <dbReference type="EnsemblMetazoa" id="GPAI003840-PA"/>
    </source>
</evidence>